<evidence type="ECO:0000313" key="1">
    <source>
        <dbReference type="EMBL" id="VEG28824.1"/>
    </source>
</evidence>
<organism evidence="1 2">
    <name type="scientific">Actinomyces howellii</name>
    <dbReference type="NCBI Taxonomy" id="52771"/>
    <lineage>
        <taxon>Bacteria</taxon>
        <taxon>Bacillati</taxon>
        <taxon>Actinomycetota</taxon>
        <taxon>Actinomycetes</taxon>
        <taxon>Actinomycetales</taxon>
        <taxon>Actinomycetaceae</taxon>
        <taxon>Actinomyces</taxon>
    </lineage>
</organism>
<reference evidence="1 2" key="1">
    <citation type="submission" date="2018-12" db="EMBL/GenBank/DDBJ databases">
        <authorList>
            <consortium name="Pathogen Informatics"/>
        </authorList>
    </citation>
    <scope>NUCLEOTIDE SEQUENCE [LARGE SCALE GENOMIC DNA]</scope>
    <source>
        <strain evidence="1 2">NCTC11636</strain>
    </source>
</reference>
<dbReference type="AlphaFoldDB" id="A0A3S4R1G2"/>
<sequence>MSSDASVTNPRYLALTSLQSLVTSKNQELGFSFSSAYMTNEPPLAAAFLAEPSSIDAEDTWTGNLASQQAYDTRTEVDTLTGVFADLEAQIETAIANTPEDVPADSEEAQWPHG</sequence>
<accession>A0A3S4R1G2</accession>
<dbReference type="EMBL" id="LR134350">
    <property type="protein sequence ID" value="VEG28824.1"/>
    <property type="molecule type" value="Genomic_DNA"/>
</dbReference>
<dbReference type="RefSeq" id="WP_126382769.1">
    <property type="nucleotide sequence ID" value="NZ_LR134350.1"/>
</dbReference>
<protein>
    <submittedName>
        <fullName evidence="1">Uncharacterized protein</fullName>
    </submittedName>
</protein>
<dbReference type="Proteomes" id="UP000266895">
    <property type="component" value="Chromosome"/>
</dbReference>
<proteinExistence type="predicted"/>
<gene>
    <name evidence="1" type="ORF">NCTC11636_01739</name>
</gene>
<dbReference type="KEGG" id="ahw:NCTC11636_01739"/>
<evidence type="ECO:0000313" key="2">
    <source>
        <dbReference type="Proteomes" id="UP000266895"/>
    </source>
</evidence>
<name>A0A3S4R1G2_9ACTO</name>
<keyword evidence="2" id="KW-1185">Reference proteome</keyword>